<sequence>MRFISLDTSIIVSFARLFEQSSLVYRKPSHSEISKVLQDLNIADLDPKIADPSLSKVKRVEFLLYTLTSEDIDSIKGQDLFFRLLDLLRGYGGFRVDSDNYVGKEAFENFKYVLKSSGIFIDDGGNIIPVILDNLTESEYEEALLKYIHRAKKGSMDAALLVGTSKDLLEAVSYHVILKKMGTYKQKHFPTLLGLAFNCLGMTTPADKGEFSHVERMESSFYELGCSINNLRNREGIGHGRPFLPSIADHEATAAIESMGMISEYMMKKLKQSH</sequence>
<feature type="domain" description="Abortive infection protein-like C-terminal" evidence="1">
    <location>
        <begin position="190"/>
        <end position="267"/>
    </location>
</feature>
<evidence type="ECO:0000313" key="2">
    <source>
        <dbReference type="EMBL" id="QWB31938.1"/>
    </source>
</evidence>
<protein>
    <submittedName>
        <fullName evidence="2">Abortive infection family protein</fullName>
    </submittedName>
</protein>
<evidence type="ECO:0000259" key="1">
    <source>
        <dbReference type="Pfam" id="PF14355"/>
    </source>
</evidence>
<organism evidence="2 3">
    <name type="scientific">Exiguobacterium acetylicum</name>
    <name type="common">Brevibacterium acetylicum</name>
    <dbReference type="NCBI Taxonomy" id="41170"/>
    <lineage>
        <taxon>Bacteria</taxon>
        <taxon>Bacillati</taxon>
        <taxon>Bacillota</taxon>
        <taxon>Bacilli</taxon>
        <taxon>Bacillales</taxon>
        <taxon>Bacillales Family XII. Incertae Sedis</taxon>
        <taxon>Exiguobacterium</taxon>
    </lineage>
</organism>
<accession>A0ABX8GFD8</accession>
<dbReference type="Proteomes" id="UP000679498">
    <property type="component" value="Plasmid p2"/>
</dbReference>
<geneLocation type="plasmid" evidence="2 3">
    <name>p2</name>
</geneLocation>
<evidence type="ECO:0000313" key="3">
    <source>
        <dbReference type="Proteomes" id="UP000679498"/>
    </source>
</evidence>
<keyword evidence="2" id="KW-0614">Plasmid</keyword>
<gene>
    <name evidence="2" type="ORF">KKI46_17140</name>
</gene>
<reference evidence="2 3" key="1">
    <citation type="submission" date="2021-05" db="EMBL/GenBank/DDBJ databases">
        <title>Biocontrol using Exiguobacterium acetylicum SI17 against litchi downy blight caused by Peronophythora litchii.</title>
        <authorList>
            <person name="Zheng L."/>
        </authorList>
    </citation>
    <scope>NUCLEOTIDE SEQUENCE [LARGE SCALE GENOMIC DNA]</scope>
    <source>
        <strain evidence="2 3">SI17</strain>
        <plasmid evidence="2 3">p2</plasmid>
    </source>
</reference>
<name>A0ABX8GFD8_EXIAC</name>
<proteinExistence type="predicted"/>
<dbReference type="GeneID" id="88813430"/>
<keyword evidence="3" id="KW-1185">Reference proteome</keyword>
<dbReference type="InterPro" id="IPR026001">
    <property type="entry name" value="Abi-like_C"/>
</dbReference>
<dbReference type="Pfam" id="PF14355">
    <property type="entry name" value="Abi_C"/>
    <property type="match status" value="1"/>
</dbReference>
<dbReference type="EMBL" id="CP075899">
    <property type="protein sequence ID" value="QWB31938.1"/>
    <property type="molecule type" value="Genomic_DNA"/>
</dbReference>
<dbReference type="RefSeq" id="WP_214814052.1">
    <property type="nucleotide sequence ID" value="NZ_CP075899.1"/>
</dbReference>